<evidence type="ECO:0000259" key="1">
    <source>
        <dbReference type="Pfam" id="PF03446"/>
    </source>
</evidence>
<dbReference type="Gene3D" id="1.10.1040.10">
    <property type="entry name" value="N-(1-d-carboxylethyl)-l-norvaline Dehydrogenase, domain 2"/>
    <property type="match status" value="1"/>
</dbReference>
<gene>
    <name evidence="3" type="ORF">AAF712_000428</name>
</gene>
<evidence type="ECO:0000259" key="2">
    <source>
        <dbReference type="Pfam" id="PF14833"/>
    </source>
</evidence>
<dbReference type="Pfam" id="PF03446">
    <property type="entry name" value="NAD_binding_2"/>
    <property type="match status" value="1"/>
</dbReference>
<dbReference type="InterPro" id="IPR006115">
    <property type="entry name" value="6PGDH_NADP-bd"/>
</dbReference>
<dbReference type="InterPro" id="IPR013328">
    <property type="entry name" value="6PGD_dom2"/>
</dbReference>
<keyword evidence="4" id="KW-1185">Reference proteome</keyword>
<feature type="domain" description="3-hydroxyisobutyrate dehydrogenase-like NAD-binding" evidence="2">
    <location>
        <begin position="187"/>
        <end position="297"/>
    </location>
</feature>
<accession>A0ABR3AGI0</accession>
<organism evidence="3 4">
    <name type="scientific">Marasmius tenuissimus</name>
    <dbReference type="NCBI Taxonomy" id="585030"/>
    <lineage>
        <taxon>Eukaryota</taxon>
        <taxon>Fungi</taxon>
        <taxon>Dikarya</taxon>
        <taxon>Basidiomycota</taxon>
        <taxon>Agaricomycotina</taxon>
        <taxon>Agaricomycetes</taxon>
        <taxon>Agaricomycetidae</taxon>
        <taxon>Agaricales</taxon>
        <taxon>Marasmiineae</taxon>
        <taxon>Marasmiaceae</taxon>
        <taxon>Marasmius</taxon>
    </lineage>
</organism>
<evidence type="ECO:0000313" key="4">
    <source>
        <dbReference type="Proteomes" id="UP001437256"/>
    </source>
</evidence>
<proteinExistence type="predicted"/>
<dbReference type="Proteomes" id="UP001437256">
    <property type="component" value="Unassembled WGS sequence"/>
</dbReference>
<dbReference type="EMBL" id="JBBXMP010000001">
    <property type="protein sequence ID" value="KAL0072665.1"/>
    <property type="molecule type" value="Genomic_DNA"/>
</dbReference>
<reference evidence="3 4" key="1">
    <citation type="submission" date="2024-05" db="EMBL/GenBank/DDBJ databases">
        <title>A draft genome resource for the thread blight pathogen Marasmius tenuissimus strain MS-2.</title>
        <authorList>
            <person name="Yulfo-Soto G.E."/>
            <person name="Baruah I.K."/>
            <person name="Amoako-Attah I."/>
            <person name="Bukari Y."/>
            <person name="Meinhardt L.W."/>
            <person name="Bailey B.A."/>
            <person name="Cohen S.P."/>
        </authorList>
    </citation>
    <scope>NUCLEOTIDE SEQUENCE [LARGE SCALE GENOMIC DNA]</scope>
    <source>
        <strain evidence="3 4">MS-2</strain>
    </source>
</reference>
<dbReference type="PANTHER" id="PTHR22981">
    <property type="entry name" value="3-HYDROXYISOBUTYRATE DEHYDROGENASE-RELATED"/>
    <property type="match status" value="1"/>
</dbReference>
<dbReference type="InterPro" id="IPR036291">
    <property type="entry name" value="NAD(P)-bd_dom_sf"/>
</dbReference>
<evidence type="ECO:0000313" key="3">
    <source>
        <dbReference type="EMBL" id="KAL0072665.1"/>
    </source>
</evidence>
<dbReference type="PANTHER" id="PTHR22981:SF81">
    <property type="entry name" value="DEHYDROGENASE, PUTATIVE-RELATED"/>
    <property type="match status" value="1"/>
</dbReference>
<dbReference type="Pfam" id="PF14833">
    <property type="entry name" value="NAD_binding_11"/>
    <property type="match status" value="1"/>
</dbReference>
<dbReference type="InterPro" id="IPR029154">
    <property type="entry name" value="HIBADH-like_NADP-bd"/>
</dbReference>
<dbReference type="SUPFAM" id="SSF48179">
    <property type="entry name" value="6-phosphogluconate dehydrogenase C-terminal domain-like"/>
    <property type="match status" value="1"/>
</dbReference>
<dbReference type="InterPro" id="IPR008927">
    <property type="entry name" value="6-PGluconate_DH-like_C_sf"/>
</dbReference>
<dbReference type="SUPFAM" id="SSF51735">
    <property type="entry name" value="NAD(P)-binding Rossmann-fold domains"/>
    <property type="match status" value="1"/>
</dbReference>
<feature type="domain" description="6-phosphogluconate dehydrogenase NADP-binding" evidence="1">
    <location>
        <begin position="9"/>
        <end position="182"/>
    </location>
</feature>
<comment type="caution">
    <text evidence="3">The sequence shown here is derived from an EMBL/GenBank/DDBJ whole genome shotgun (WGS) entry which is preliminary data.</text>
</comment>
<dbReference type="Gene3D" id="3.40.50.720">
    <property type="entry name" value="NAD(P)-binding Rossmann-like Domain"/>
    <property type="match status" value="1"/>
</dbReference>
<protein>
    <recommendedName>
        <fullName evidence="5">3-hydroxyisobutyrate dehydrogenase</fullName>
    </recommendedName>
</protein>
<name>A0ABR3AGI0_9AGAR</name>
<evidence type="ECO:0008006" key="5">
    <source>
        <dbReference type="Google" id="ProtNLM"/>
    </source>
</evidence>
<sequence>MPVSSPKRYGWVGLGAMGYPMANQLRRKLPPGSELFVYDVNEEATQRFTHESGGSIPVRIVKNAREVADCSECMISIVPEGLHVREVYLTPETGALAGRTAGKIFVDCSTIDPETSLFVGKAVDESSADEPAHFYDAPVSGGTAGAEKGTLTFMVGAAPDDPLFPVLEDIFRLMGTSIYPIGGRSLGVAAKLSNNYLSSMVTLATSEAMNLGMRLGIDPKVLSNCFKTSSGNSWVNSTVNPVPGVCPDAVTSKGYEGGFKIQLMKKDVTLAVQAAERVGAKLVLANSGLPAYIEASEDPQCRDKDCRVIYKWSVSSNHLQERRVLNEFLQVGRHRAQDLKEKKIDWLTNDTSYLQ</sequence>